<dbReference type="Proteomes" id="UP000435112">
    <property type="component" value="Unassembled WGS sequence"/>
</dbReference>
<evidence type="ECO:0000313" key="2">
    <source>
        <dbReference type="Proteomes" id="UP000435112"/>
    </source>
</evidence>
<dbReference type="EMBL" id="QXFU01000809">
    <property type="protein sequence ID" value="KAE9019882.1"/>
    <property type="molecule type" value="Genomic_DNA"/>
</dbReference>
<protein>
    <submittedName>
        <fullName evidence="1">Uncharacterized protein</fullName>
    </submittedName>
</protein>
<proteinExistence type="predicted"/>
<gene>
    <name evidence="1" type="ORF">PR002_g12680</name>
</gene>
<comment type="caution">
    <text evidence="1">The sequence shown here is derived from an EMBL/GenBank/DDBJ whole genome shotgun (WGS) entry which is preliminary data.</text>
</comment>
<accession>A0A6A3LKG4</accession>
<evidence type="ECO:0000313" key="1">
    <source>
        <dbReference type="EMBL" id="KAE9019882.1"/>
    </source>
</evidence>
<sequence>MRIEASNTLGTHSALSMSLSAYLFGHLNRPLTTIKSLRLAVELARAPSQLSISTAMPTHQGSVNERRSLDAVSRYLSAEWKPCCKPLLSPRKYFRQRFI</sequence>
<name>A0A6A3LKG4_9STRA</name>
<reference evidence="1 2" key="1">
    <citation type="submission" date="2018-09" db="EMBL/GenBank/DDBJ databases">
        <title>Genomic investigation of the strawberry pathogen Phytophthora fragariae indicates pathogenicity is determined by transcriptional variation in three key races.</title>
        <authorList>
            <person name="Adams T.M."/>
            <person name="Armitage A.D."/>
            <person name="Sobczyk M.K."/>
            <person name="Bates H.J."/>
            <person name="Dunwell J.M."/>
            <person name="Nellist C.F."/>
            <person name="Harrison R.J."/>
        </authorList>
    </citation>
    <scope>NUCLEOTIDE SEQUENCE [LARGE SCALE GENOMIC DNA]</scope>
    <source>
        <strain evidence="1 2">SCRP324</strain>
    </source>
</reference>
<organism evidence="1 2">
    <name type="scientific">Phytophthora rubi</name>
    <dbReference type="NCBI Taxonomy" id="129364"/>
    <lineage>
        <taxon>Eukaryota</taxon>
        <taxon>Sar</taxon>
        <taxon>Stramenopiles</taxon>
        <taxon>Oomycota</taxon>
        <taxon>Peronosporomycetes</taxon>
        <taxon>Peronosporales</taxon>
        <taxon>Peronosporaceae</taxon>
        <taxon>Phytophthora</taxon>
    </lineage>
</organism>
<dbReference type="OrthoDB" id="96091at2759"/>
<dbReference type="AlphaFoldDB" id="A0A6A3LKG4"/>